<sequence length="216" mass="23314">MGPEFRRIRGGLPGPRVSDEEAASMKALAYDAVMTPLGWLGLTAARRKLVRGLSGHVLEVGTGTGLALPGYPDTVTAVTAIDVDEAALARAQRRRPDARLLYASVESLPFPTASFDAVVSSLVFCSVEAPAQALTEIFRVLRPGGALRMLEHVRAPSPALATVQDLLTPAWMRVSGGCRLDRETFDLVRRAGFDIERRVQRLQGVSELIIARRPAS</sequence>
<proteinExistence type="predicted"/>
<protein>
    <recommendedName>
        <fullName evidence="1">Methyltransferase type 11 domain-containing protein</fullName>
    </recommendedName>
</protein>
<dbReference type="EnsemblBacteria" id="ABF87762">
    <property type="protein sequence ID" value="ABF87762"/>
    <property type="gene ID" value="MXAN_0204"/>
</dbReference>
<dbReference type="CDD" id="cd02440">
    <property type="entry name" value="AdoMet_MTases"/>
    <property type="match status" value="1"/>
</dbReference>
<dbReference type="HOGENOM" id="CLU_037990_7_3_7"/>
<dbReference type="PANTHER" id="PTHR45036">
    <property type="entry name" value="METHYLTRANSFERASE LIKE 7B"/>
    <property type="match status" value="1"/>
</dbReference>
<dbReference type="InterPro" id="IPR052356">
    <property type="entry name" value="Thiol_S-MT"/>
</dbReference>
<evidence type="ECO:0000313" key="3">
    <source>
        <dbReference type="Proteomes" id="UP000002402"/>
    </source>
</evidence>
<dbReference type="Proteomes" id="UP000002402">
    <property type="component" value="Chromosome"/>
</dbReference>
<dbReference type="OrthoDB" id="9777830at2"/>
<dbReference type="SUPFAM" id="SSF53335">
    <property type="entry name" value="S-adenosyl-L-methionine-dependent methyltransferases"/>
    <property type="match status" value="1"/>
</dbReference>
<organism evidence="2 3">
    <name type="scientific">Myxococcus xanthus (strain DK1622)</name>
    <dbReference type="NCBI Taxonomy" id="246197"/>
    <lineage>
        <taxon>Bacteria</taxon>
        <taxon>Pseudomonadati</taxon>
        <taxon>Myxococcota</taxon>
        <taxon>Myxococcia</taxon>
        <taxon>Myxococcales</taxon>
        <taxon>Cystobacterineae</taxon>
        <taxon>Myxococcaceae</taxon>
        <taxon>Myxococcus</taxon>
    </lineage>
</organism>
<accession>Q1DFT7</accession>
<evidence type="ECO:0000313" key="2">
    <source>
        <dbReference type="EMBL" id="ABF87762.1"/>
    </source>
</evidence>
<dbReference type="PANTHER" id="PTHR45036:SF1">
    <property type="entry name" value="METHYLTRANSFERASE LIKE 7A"/>
    <property type="match status" value="1"/>
</dbReference>
<dbReference type="GO" id="GO:0008757">
    <property type="term" value="F:S-adenosylmethionine-dependent methyltransferase activity"/>
    <property type="evidence" value="ECO:0007669"/>
    <property type="project" value="InterPro"/>
</dbReference>
<evidence type="ECO:0000259" key="1">
    <source>
        <dbReference type="Pfam" id="PF08241"/>
    </source>
</evidence>
<dbReference type="Gene3D" id="3.40.50.150">
    <property type="entry name" value="Vaccinia Virus protein VP39"/>
    <property type="match status" value="1"/>
</dbReference>
<dbReference type="EMBL" id="CP000113">
    <property type="protein sequence ID" value="ABF87762.1"/>
    <property type="molecule type" value="Genomic_DNA"/>
</dbReference>
<dbReference type="InterPro" id="IPR029063">
    <property type="entry name" value="SAM-dependent_MTases_sf"/>
</dbReference>
<dbReference type="AlphaFoldDB" id="Q1DFT7"/>
<reference evidence="2 3" key="1">
    <citation type="journal article" date="2006" name="Proc. Natl. Acad. Sci. U.S.A.">
        <title>Evolution of sensory complexity recorded in a myxobacterial genome.</title>
        <authorList>
            <person name="Goldman B.S."/>
            <person name="Nierman W.C."/>
            <person name="Kaiser D."/>
            <person name="Slater S.C."/>
            <person name="Durkin A.S."/>
            <person name="Eisen J.A."/>
            <person name="Ronning C.M."/>
            <person name="Barbazuk W.B."/>
            <person name="Blanchard M."/>
            <person name="Field C."/>
            <person name="Halling C."/>
            <person name="Hinkle G."/>
            <person name="Iartchuk O."/>
            <person name="Kim H.S."/>
            <person name="Mackenzie C."/>
            <person name="Madupu R."/>
            <person name="Miller N."/>
            <person name="Shvartsbeyn A."/>
            <person name="Sullivan S.A."/>
            <person name="Vaudin M."/>
            <person name="Wiegand R."/>
            <person name="Kaplan H.B."/>
        </authorList>
    </citation>
    <scope>NUCLEOTIDE SEQUENCE [LARGE SCALE GENOMIC DNA]</scope>
    <source>
        <strain evidence="3">DK1622</strain>
    </source>
</reference>
<dbReference type="eggNOG" id="COG2226">
    <property type="taxonomic scope" value="Bacteria"/>
</dbReference>
<dbReference type="KEGG" id="mxa:MXAN_0204"/>
<feature type="domain" description="Methyltransferase type 11" evidence="1">
    <location>
        <begin position="58"/>
        <end position="147"/>
    </location>
</feature>
<keyword evidence="3" id="KW-1185">Reference proteome</keyword>
<name>Q1DFT7_MYXXD</name>
<gene>
    <name evidence="2" type="ordered locus">MXAN_0204</name>
</gene>
<dbReference type="Pfam" id="PF08241">
    <property type="entry name" value="Methyltransf_11"/>
    <property type="match status" value="1"/>
</dbReference>
<dbReference type="InterPro" id="IPR013216">
    <property type="entry name" value="Methyltransf_11"/>
</dbReference>
<dbReference type="STRING" id="246197.MXAN_0204"/>